<comment type="similarity">
    <text evidence="1">Belongs to the LysR transcriptional regulatory family.</text>
</comment>
<dbReference type="EMBL" id="PTJA01000004">
    <property type="protein sequence ID" value="PPK81510.1"/>
    <property type="molecule type" value="Genomic_DNA"/>
</dbReference>
<dbReference type="PANTHER" id="PTHR30419:SF28">
    <property type="entry name" value="HTH-TYPE TRANSCRIPTIONAL REGULATOR BSDA"/>
    <property type="match status" value="1"/>
</dbReference>
<dbReference type="GO" id="GO:0005829">
    <property type="term" value="C:cytosol"/>
    <property type="evidence" value="ECO:0007669"/>
    <property type="project" value="TreeGrafter"/>
</dbReference>
<dbReference type="PANTHER" id="PTHR30419">
    <property type="entry name" value="HTH-TYPE TRANSCRIPTIONAL REGULATOR YBHD"/>
    <property type="match status" value="1"/>
</dbReference>
<dbReference type="AlphaFoldDB" id="A0A2S6HUJ5"/>
<evidence type="ECO:0000313" key="7">
    <source>
        <dbReference type="Proteomes" id="UP000237749"/>
    </source>
</evidence>
<dbReference type="InterPro" id="IPR005119">
    <property type="entry name" value="LysR_subst-bd"/>
</dbReference>
<dbReference type="Gene3D" id="3.40.190.290">
    <property type="match status" value="1"/>
</dbReference>
<keyword evidence="7" id="KW-1185">Reference proteome</keyword>
<evidence type="ECO:0000256" key="2">
    <source>
        <dbReference type="ARBA" id="ARBA00023015"/>
    </source>
</evidence>
<keyword evidence="4" id="KW-0804">Transcription</keyword>
<dbReference type="Gene3D" id="1.10.10.10">
    <property type="entry name" value="Winged helix-like DNA-binding domain superfamily/Winged helix DNA-binding domain"/>
    <property type="match status" value="1"/>
</dbReference>
<dbReference type="PRINTS" id="PR00039">
    <property type="entry name" value="HTHLYSR"/>
</dbReference>
<organism evidence="6 7">
    <name type="scientific">Lacrimispora xylanisolvens</name>
    <dbReference type="NCBI Taxonomy" id="384636"/>
    <lineage>
        <taxon>Bacteria</taxon>
        <taxon>Bacillati</taxon>
        <taxon>Bacillota</taxon>
        <taxon>Clostridia</taxon>
        <taxon>Lachnospirales</taxon>
        <taxon>Lachnospiraceae</taxon>
        <taxon>Lacrimispora</taxon>
    </lineage>
</organism>
<dbReference type="InterPro" id="IPR050950">
    <property type="entry name" value="HTH-type_LysR_regulators"/>
</dbReference>
<accession>A0A2S6HUJ5</accession>
<dbReference type="Pfam" id="PF03466">
    <property type="entry name" value="LysR_substrate"/>
    <property type="match status" value="1"/>
</dbReference>
<dbReference type="CDD" id="cd05466">
    <property type="entry name" value="PBP2_LTTR_substrate"/>
    <property type="match status" value="1"/>
</dbReference>
<dbReference type="InterPro" id="IPR000847">
    <property type="entry name" value="LysR_HTH_N"/>
</dbReference>
<comment type="caution">
    <text evidence="6">The sequence shown here is derived from an EMBL/GenBank/DDBJ whole genome shotgun (WGS) entry which is preliminary data.</text>
</comment>
<name>A0A2S6HUJ5_9FIRM</name>
<dbReference type="PROSITE" id="PS50931">
    <property type="entry name" value="HTH_LYSR"/>
    <property type="match status" value="1"/>
</dbReference>
<dbReference type="GO" id="GO:0003677">
    <property type="term" value="F:DNA binding"/>
    <property type="evidence" value="ECO:0007669"/>
    <property type="project" value="UniProtKB-KW"/>
</dbReference>
<dbReference type="SUPFAM" id="SSF46785">
    <property type="entry name" value="Winged helix' DNA-binding domain"/>
    <property type="match status" value="1"/>
</dbReference>
<evidence type="ECO:0000259" key="5">
    <source>
        <dbReference type="PROSITE" id="PS50931"/>
    </source>
</evidence>
<feature type="domain" description="HTH lysR-type" evidence="5">
    <location>
        <begin position="1"/>
        <end position="58"/>
    </location>
</feature>
<evidence type="ECO:0000256" key="1">
    <source>
        <dbReference type="ARBA" id="ARBA00009437"/>
    </source>
</evidence>
<proteinExistence type="inferred from homology"/>
<dbReference type="OrthoDB" id="9803735at2"/>
<dbReference type="RefSeq" id="WP_104436599.1">
    <property type="nucleotide sequence ID" value="NZ_PTJA01000004.1"/>
</dbReference>
<dbReference type="SUPFAM" id="SSF53850">
    <property type="entry name" value="Periplasmic binding protein-like II"/>
    <property type="match status" value="1"/>
</dbReference>
<dbReference type="Proteomes" id="UP000237749">
    <property type="component" value="Unassembled WGS sequence"/>
</dbReference>
<gene>
    <name evidence="6" type="ORF">BXY41_104313</name>
</gene>
<evidence type="ECO:0000256" key="3">
    <source>
        <dbReference type="ARBA" id="ARBA00023125"/>
    </source>
</evidence>
<dbReference type="Pfam" id="PF00126">
    <property type="entry name" value="HTH_1"/>
    <property type="match status" value="1"/>
</dbReference>
<evidence type="ECO:0000256" key="4">
    <source>
        <dbReference type="ARBA" id="ARBA00023163"/>
    </source>
</evidence>
<keyword evidence="2" id="KW-0805">Transcription regulation</keyword>
<sequence length="327" mass="36819">MNTKSLLYITTLAKEKSISAAGRKLGISQPTLSVYLSRLERSLGTDLFIRDKKWLIPTPAGKIYIDTANQILEAKDQTYLAIRTLTHELKESIVIGATPLRGAVLVAQIFTQFNKRFPNVKIEIKECYMKDLRRHVIAGEVDIALGSCYDSEEEDVDFVMMYKEEVILSAPSFHKLASLAGICDNRLTQIEIGQFSDSPFVLMCQGTSIRAISDSIFLTAKMKPTVVFETNNNLVLSNMIRQGAGVGLIPRSSMVPSDHKIIYFSLSPRYYLGLGAIVKKGKALSEAERYFIYLVMKQDMNNPTYTPAYSGYIREICHEFENERENP</sequence>
<dbReference type="GO" id="GO:0003700">
    <property type="term" value="F:DNA-binding transcription factor activity"/>
    <property type="evidence" value="ECO:0007669"/>
    <property type="project" value="InterPro"/>
</dbReference>
<keyword evidence="3 6" id="KW-0238">DNA-binding</keyword>
<reference evidence="6 7" key="1">
    <citation type="submission" date="2018-02" db="EMBL/GenBank/DDBJ databases">
        <title>Genomic Encyclopedia of Archaeal and Bacterial Type Strains, Phase II (KMG-II): from individual species to whole genera.</title>
        <authorList>
            <person name="Goeker M."/>
        </authorList>
    </citation>
    <scope>NUCLEOTIDE SEQUENCE [LARGE SCALE GENOMIC DNA]</scope>
    <source>
        <strain evidence="6 7">DSM 3808</strain>
    </source>
</reference>
<dbReference type="InterPro" id="IPR036390">
    <property type="entry name" value="WH_DNA-bd_sf"/>
</dbReference>
<dbReference type="InterPro" id="IPR036388">
    <property type="entry name" value="WH-like_DNA-bd_sf"/>
</dbReference>
<evidence type="ECO:0000313" key="6">
    <source>
        <dbReference type="EMBL" id="PPK81510.1"/>
    </source>
</evidence>
<protein>
    <submittedName>
        <fullName evidence="6">DNA-binding transcriptional LysR family regulator</fullName>
    </submittedName>
</protein>